<sequence length="403" mass="44636">MKKNLIINCEICDARNMREEDYLDYERILLNAEIVLVNETSKGILNRLPIQVNTERTLELPPGTSFRILNGDYQLDGTLSLTEDAFLCVNGNLSLRPGCEKLLESGCRIYVNGDVRTPASMAPYLANIFADGEIISIPEGFTELSDVFSVDKYFPARAREHGRYFVRETVKFLDPDLDAATLAKKQVRFSTKNVLALEPMIPHLLELFDETVKFQVIPEGYSYVEGNVSLTDSLVKKYDARLYVDGNLRLKGASSDLISQIQALKVTGTVSLAPAQMDSFQKIDASFQKLVFSKDRQIENIPNVTVDADLLMQSPGGVEICNSVCVRLLEDVPPELILERLSIQNCARIKCSPAQTSALQAVSKNVASISDGTEESSQGGGHFLDLLKQIASSKVINAESYHL</sequence>
<proteinExistence type="predicted"/>
<name>A0A9D1D224_9FIRM</name>
<dbReference type="Proteomes" id="UP000886886">
    <property type="component" value="Unassembled WGS sequence"/>
</dbReference>
<organism evidence="1 2">
    <name type="scientific">Candidatus Limivivens merdigallinarum</name>
    <dbReference type="NCBI Taxonomy" id="2840859"/>
    <lineage>
        <taxon>Bacteria</taxon>
        <taxon>Bacillati</taxon>
        <taxon>Bacillota</taxon>
        <taxon>Clostridia</taxon>
        <taxon>Lachnospirales</taxon>
        <taxon>Lachnospiraceae</taxon>
        <taxon>Lachnospiraceae incertae sedis</taxon>
        <taxon>Candidatus Limivivens</taxon>
    </lineage>
</organism>
<comment type="caution">
    <text evidence="1">The sequence shown here is derived from an EMBL/GenBank/DDBJ whole genome shotgun (WGS) entry which is preliminary data.</text>
</comment>
<evidence type="ECO:0000313" key="1">
    <source>
        <dbReference type="EMBL" id="HIQ97233.1"/>
    </source>
</evidence>
<reference evidence="1" key="1">
    <citation type="submission" date="2020-10" db="EMBL/GenBank/DDBJ databases">
        <authorList>
            <person name="Gilroy R."/>
        </authorList>
    </citation>
    <scope>NUCLEOTIDE SEQUENCE</scope>
    <source>
        <strain evidence="1">ChiSjej3B21-11622</strain>
    </source>
</reference>
<protein>
    <submittedName>
        <fullName evidence="1">Uncharacterized protein</fullName>
    </submittedName>
</protein>
<dbReference type="AlphaFoldDB" id="A0A9D1D224"/>
<reference evidence="1" key="2">
    <citation type="journal article" date="2021" name="PeerJ">
        <title>Extensive microbial diversity within the chicken gut microbiome revealed by metagenomics and culture.</title>
        <authorList>
            <person name="Gilroy R."/>
            <person name="Ravi A."/>
            <person name="Getino M."/>
            <person name="Pursley I."/>
            <person name="Horton D.L."/>
            <person name="Alikhan N.F."/>
            <person name="Baker D."/>
            <person name="Gharbi K."/>
            <person name="Hall N."/>
            <person name="Watson M."/>
            <person name="Adriaenssens E.M."/>
            <person name="Foster-Nyarko E."/>
            <person name="Jarju S."/>
            <person name="Secka A."/>
            <person name="Antonio M."/>
            <person name="Oren A."/>
            <person name="Chaudhuri R.R."/>
            <person name="La Ragione R."/>
            <person name="Hildebrand F."/>
            <person name="Pallen M.J."/>
        </authorList>
    </citation>
    <scope>NUCLEOTIDE SEQUENCE</scope>
    <source>
        <strain evidence="1">ChiSjej3B21-11622</strain>
    </source>
</reference>
<accession>A0A9D1D224</accession>
<dbReference type="EMBL" id="DVFT01000174">
    <property type="protein sequence ID" value="HIQ97233.1"/>
    <property type="molecule type" value="Genomic_DNA"/>
</dbReference>
<gene>
    <name evidence="1" type="ORF">IAB26_11800</name>
</gene>
<evidence type="ECO:0000313" key="2">
    <source>
        <dbReference type="Proteomes" id="UP000886886"/>
    </source>
</evidence>